<dbReference type="Proteomes" id="UP000001194">
    <property type="component" value="Unassembled WGS sequence"/>
</dbReference>
<dbReference type="GeneID" id="6084722"/>
<dbReference type="HOGENOM" id="CLU_024199_2_4_1"/>
<dbReference type="InterPro" id="IPR032675">
    <property type="entry name" value="LRR_dom_sf"/>
</dbReference>
<name>B0DYN6_LACBS</name>
<dbReference type="OrthoDB" id="2872289at2759"/>
<sequence>MSALLDPSTLKGTRAEVLKQLIDIRIDLERQIAVVLGFHNSFIPIAILPDEILTAIFSIRMLDDKFELPPTSRRDGSRAMRIVSQVCRRWREVALATPTLWANIDFDHTFGEWKKELLRRTKNTPLDVDIWFDDDEGRDDHASTLEHIGRFASLQAYVSPDKNGRIKGYSLWDALRKPTPLLRSLRISVEPVTPPIHLPKQLFKEPMLNFRELSLNNCYVSLSKPSLTGLTKLHVKCPMRLQDGKDFYPTVPAWLKIINTIGSLQHLNIDGAFSPIPSNSRGLTVIHLPKLTHLRLVGEVAQCTSFIRHLDIANSCNVDLTLVGIRVSDHDAIRRTTRKVVERLPSEMISAWHVRSHQASFFLQNLFTPDPNLRIEQREGLSSQWGVKIHFDWDSVADINANLPLLSVFAERATVLQYKDTVGRHHDRRNTLIPQLLGMFTCVKHLADISLDTLRHLTEHRDMSTNPPPLPSLQSVQVVGLLMTAPQRGFLIAFLRMRERQGLQIKKLDVRNCGFNNKVLRELEQFDGLAVTSNRSNDEPLEFDVRRFETYGVLEEVREYPDGESHDHQGDEYESF</sequence>
<evidence type="ECO:0000313" key="3">
    <source>
        <dbReference type="Proteomes" id="UP000001194"/>
    </source>
</evidence>
<dbReference type="RefSeq" id="XP_001889074.1">
    <property type="nucleotide sequence ID" value="XM_001889039.1"/>
</dbReference>
<dbReference type="InterPro" id="IPR001810">
    <property type="entry name" value="F-box_dom"/>
</dbReference>
<gene>
    <name evidence="2" type="ORF">LACBIDRAFT_314486</name>
</gene>
<proteinExistence type="predicted"/>
<evidence type="ECO:0000259" key="1">
    <source>
        <dbReference type="Pfam" id="PF12937"/>
    </source>
</evidence>
<reference evidence="2 3" key="1">
    <citation type="journal article" date="2008" name="Nature">
        <title>The genome of Laccaria bicolor provides insights into mycorrhizal symbiosis.</title>
        <authorList>
            <person name="Martin F."/>
            <person name="Aerts A."/>
            <person name="Ahren D."/>
            <person name="Brun A."/>
            <person name="Danchin E.G.J."/>
            <person name="Duchaussoy F."/>
            <person name="Gibon J."/>
            <person name="Kohler A."/>
            <person name="Lindquist E."/>
            <person name="Pereda V."/>
            <person name="Salamov A."/>
            <person name="Shapiro H.J."/>
            <person name="Wuyts J."/>
            <person name="Blaudez D."/>
            <person name="Buee M."/>
            <person name="Brokstein P."/>
            <person name="Canbaeck B."/>
            <person name="Cohen D."/>
            <person name="Courty P.E."/>
            <person name="Coutinho P.M."/>
            <person name="Delaruelle C."/>
            <person name="Detter J.C."/>
            <person name="Deveau A."/>
            <person name="DiFazio S."/>
            <person name="Duplessis S."/>
            <person name="Fraissinet-Tachet L."/>
            <person name="Lucic E."/>
            <person name="Frey-Klett P."/>
            <person name="Fourrey C."/>
            <person name="Feussner I."/>
            <person name="Gay G."/>
            <person name="Grimwood J."/>
            <person name="Hoegger P.J."/>
            <person name="Jain P."/>
            <person name="Kilaru S."/>
            <person name="Labbe J."/>
            <person name="Lin Y.C."/>
            <person name="Legue V."/>
            <person name="Le Tacon F."/>
            <person name="Marmeisse R."/>
            <person name="Melayah D."/>
            <person name="Montanini B."/>
            <person name="Muratet M."/>
            <person name="Nehls U."/>
            <person name="Niculita-Hirzel H."/>
            <person name="Oudot-Le Secq M.P."/>
            <person name="Peter M."/>
            <person name="Quesneville H."/>
            <person name="Rajashekar B."/>
            <person name="Reich M."/>
            <person name="Rouhier N."/>
            <person name="Schmutz J."/>
            <person name="Yin T."/>
            <person name="Chalot M."/>
            <person name="Henrissat B."/>
            <person name="Kuees U."/>
            <person name="Lucas S."/>
            <person name="Van de Peer Y."/>
            <person name="Podila G.K."/>
            <person name="Polle A."/>
            <person name="Pukkila P.J."/>
            <person name="Richardson P.M."/>
            <person name="Rouze P."/>
            <person name="Sanders I.R."/>
            <person name="Stajich J.E."/>
            <person name="Tunlid A."/>
            <person name="Tuskan G."/>
            <person name="Grigoriev I.V."/>
        </authorList>
    </citation>
    <scope>NUCLEOTIDE SEQUENCE [LARGE SCALE GENOMIC DNA]</scope>
    <source>
        <strain evidence="3">S238N-H82 / ATCC MYA-4686</strain>
    </source>
</reference>
<feature type="domain" description="F-box" evidence="1">
    <location>
        <begin position="46"/>
        <end position="106"/>
    </location>
</feature>
<dbReference type="InParanoid" id="B0DYN6"/>
<dbReference type="AlphaFoldDB" id="B0DYN6"/>
<dbReference type="Pfam" id="PF12937">
    <property type="entry name" value="F-box-like"/>
    <property type="match status" value="1"/>
</dbReference>
<organism evidence="3">
    <name type="scientific">Laccaria bicolor (strain S238N-H82 / ATCC MYA-4686)</name>
    <name type="common">Bicoloured deceiver</name>
    <name type="synonym">Laccaria laccata var. bicolor</name>
    <dbReference type="NCBI Taxonomy" id="486041"/>
    <lineage>
        <taxon>Eukaryota</taxon>
        <taxon>Fungi</taxon>
        <taxon>Dikarya</taxon>
        <taxon>Basidiomycota</taxon>
        <taxon>Agaricomycotina</taxon>
        <taxon>Agaricomycetes</taxon>
        <taxon>Agaricomycetidae</taxon>
        <taxon>Agaricales</taxon>
        <taxon>Agaricineae</taxon>
        <taxon>Hydnangiaceae</taxon>
        <taxon>Laccaria</taxon>
    </lineage>
</organism>
<accession>B0DYN6</accession>
<keyword evidence="3" id="KW-1185">Reference proteome</keyword>
<dbReference type="SUPFAM" id="SSF81383">
    <property type="entry name" value="F-box domain"/>
    <property type="match status" value="1"/>
</dbReference>
<protein>
    <submittedName>
        <fullName evidence="2">Predicted protein</fullName>
    </submittedName>
</protein>
<dbReference type="Gene3D" id="3.80.10.10">
    <property type="entry name" value="Ribonuclease Inhibitor"/>
    <property type="match status" value="1"/>
</dbReference>
<evidence type="ECO:0000313" key="2">
    <source>
        <dbReference type="EMBL" id="EDR00322.1"/>
    </source>
</evidence>
<dbReference type="KEGG" id="lbc:LACBIDRAFT_314486"/>
<dbReference type="EMBL" id="DS547151">
    <property type="protein sequence ID" value="EDR00322.1"/>
    <property type="molecule type" value="Genomic_DNA"/>
</dbReference>
<dbReference type="InterPro" id="IPR036047">
    <property type="entry name" value="F-box-like_dom_sf"/>
</dbReference>